<accession>A0A154WEL3</accession>
<evidence type="ECO:0000256" key="4">
    <source>
        <dbReference type="SAM" id="SignalP"/>
    </source>
</evidence>
<dbReference type="InterPro" id="IPR011992">
    <property type="entry name" value="EF-hand-dom_pair"/>
</dbReference>
<evidence type="ECO:0000256" key="2">
    <source>
        <dbReference type="ARBA" id="ARBA00022737"/>
    </source>
</evidence>
<dbReference type="PROSITE" id="PS00018">
    <property type="entry name" value="EF_HAND_1"/>
    <property type="match status" value="3"/>
</dbReference>
<evidence type="ECO:0000259" key="5">
    <source>
        <dbReference type="PROSITE" id="PS50222"/>
    </source>
</evidence>
<dbReference type="Pfam" id="PF13202">
    <property type="entry name" value="EF-hand_5"/>
    <property type="match status" value="4"/>
</dbReference>
<dbReference type="InterPro" id="IPR002048">
    <property type="entry name" value="EF_hand_dom"/>
</dbReference>
<dbReference type="STRING" id="580166.AUP43_17855"/>
<feature type="signal peptide" evidence="4">
    <location>
        <begin position="1"/>
        <end position="26"/>
    </location>
</feature>
<keyword evidence="4" id="KW-0732">Signal</keyword>
<dbReference type="PANTHER" id="PTHR10891">
    <property type="entry name" value="EF-HAND CALCIUM-BINDING DOMAIN CONTAINING PROTEIN"/>
    <property type="match status" value="1"/>
</dbReference>
<dbReference type="Proteomes" id="UP000076400">
    <property type="component" value="Unassembled WGS sequence"/>
</dbReference>
<reference evidence="6 7" key="1">
    <citation type="submission" date="2015-12" db="EMBL/GenBank/DDBJ databases">
        <title>Genome sequence of Oceanibaculum pacificum MCCC 1A02656.</title>
        <authorList>
            <person name="Lu L."/>
            <person name="Lai Q."/>
            <person name="Shao Z."/>
            <person name="Qian P."/>
        </authorList>
    </citation>
    <scope>NUCLEOTIDE SEQUENCE [LARGE SCALE GENOMIC DNA]</scope>
    <source>
        <strain evidence="6 7">MCCC 1A02656</strain>
    </source>
</reference>
<evidence type="ECO:0000313" key="7">
    <source>
        <dbReference type="Proteomes" id="UP000076400"/>
    </source>
</evidence>
<feature type="region of interest" description="Disordered" evidence="3">
    <location>
        <begin position="99"/>
        <end position="144"/>
    </location>
</feature>
<gene>
    <name evidence="6" type="ORF">AUP43_17855</name>
</gene>
<keyword evidence="2" id="KW-0677">Repeat</keyword>
<feature type="domain" description="EF-hand" evidence="5">
    <location>
        <begin position="34"/>
        <end position="69"/>
    </location>
</feature>
<dbReference type="GO" id="GO:0005509">
    <property type="term" value="F:calcium ion binding"/>
    <property type="evidence" value="ECO:0007669"/>
    <property type="project" value="InterPro"/>
</dbReference>
<dbReference type="PROSITE" id="PS50222">
    <property type="entry name" value="EF_HAND_2"/>
    <property type="match status" value="3"/>
</dbReference>
<dbReference type="InterPro" id="IPR039647">
    <property type="entry name" value="EF_hand_pair_protein_CML-like"/>
</dbReference>
<dbReference type="SUPFAM" id="SSF47473">
    <property type="entry name" value="EF-hand"/>
    <property type="match status" value="1"/>
</dbReference>
<dbReference type="EMBL" id="LPXN01000069">
    <property type="protein sequence ID" value="KZD11936.1"/>
    <property type="molecule type" value="Genomic_DNA"/>
</dbReference>
<dbReference type="InterPro" id="IPR018247">
    <property type="entry name" value="EF_Hand_1_Ca_BS"/>
</dbReference>
<dbReference type="SMART" id="SM00054">
    <property type="entry name" value="EFh"/>
    <property type="match status" value="3"/>
</dbReference>
<keyword evidence="1" id="KW-0479">Metal-binding</keyword>
<keyword evidence="7" id="KW-1185">Reference proteome</keyword>
<dbReference type="AlphaFoldDB" id="A0A154WEL3"/>
<feature type="domain" description="EF-hand" evidence="5">
    <location>
        <begin position="114"/>
        <end position="144"/>
    </location>
</feature>
<dbReference type="Gene3D" id="1.10.238.10">
    <property type="entry name" value="EF-hand"/>
    <property type="match status" value="3"/>
</dbReference>
<proteinExistence type="predicted"/>
<sequence length="144" mass="15669">MKTKFAFVPAALAAALVIGVPTLGQAASSDGKKQGQPRAEKMMEHLDTDKNGSISREEFAAVRHGKLADYDKDGDGALSKAEYEAMVTAQAQKMAERSFAKLDANKDGKIDQSEREARRDEAFKRLDKNGDGTISPDELRGPKR</sequence>
<comment type="caution">
    <text evidence="6">The sequence shown here is derived from an EMBL/GenBank/DDBJ whole genome shotgun (WGS) entry which is preliminary data.</text>
</comment>
<feature type="compositionally biased region" description="Basic and acidic residues" evidence="3">
    <location>
        <begin position="99"/>
        <end position="130"/>
    </location>
</feature>
<evidence type="ECO:0000256" key="1">
    <source>
        <dbReference type="ARBA" id="ARBA00022723"/>
    </source>
</evidence>
<organism evidence="6 7">
    <name type="scientific">Oceanibaculum pacificum</name>
    <dbReference type="NCBI Taxonomy" id="580166"/>
    <lineage>
        <taxon>Bacteria</taxon>
        <taxon>Pseudomonadati</taxon>
        <taxon>Pseudomonadota</taxon>
        <taxon>Alphaproteobacteria</taxon>
        <taxon>Rhodospirillales</taxon>
        <taxon>Oceanibaculaceae</taxon>
        <taxon>Oceanibaculum</taxon>
    </lineage>
</organism>
<evidence type="ECO:0000256" key="3">
    <source>
        <dbReference type="SAM" id="MobiDB-lite"/>
    </source>
</evidence>
<dbReference type="RefSeq" id="WP_067553501.1">
    <property type="nucleotide sequence ID" value="NZ_LPXN01000069.1"/>
</dbReference>
<protein>
    <recommendedName>
        <fullName evidence="5">EF-hand domain-containing protein</fullName>
    </recommendedName>
</protein>
<evidence type="ECO:0000313" key="6">
    <source>
        <dbReference type="EMBL" id="KZD11936.1"/>
    </source>
</evidence>
<feature type="chain" id="PRO_5007602359" description="EF-hand domain-containing protein" evidence="4">
    <location>
        <begin position="27"/>
        <end position="144"/>
    </location>
</feature>
<feature type="domain" description="EF-hand" evidence="5">
    <location>
        <begin position="70"/>
        <end position="93"/>
    </location>
</feature>
<name>A0A154WEL3_9PROT</name>